<organism evidence="2">
    <name type="scientific">bioreactor metagenome</name>
    <dbReference type="NCBI Taxonomy" id="1076179"/>
    <lineage>
        <taxon>unclassified sequences</taxon>
        <taxon>metagenomes</taxon>
        <taxon>ecological metagenomes</taxon>
    </lineage>
</organism>
<accession>A0A645J743</accession>
<proteinExistence type="predicted"/>
<keyword evidence="1" id="KW-1133">Transmembrane helix</keyword>
<comment type="caution">
    <text evidence="2">The sequence shown here is derived from an EMBL/GenBank/DDBJ whole genome shotgun (WGS) entry which is preliminary data.</text>
</comment>
<keyword evidence="1" id="KW-0472">Membrane</keyword>
<sequence length="61" mass="6756">MAARILVAIVKFLPYLLVSSIVFILDSFSPEKTEASPKVSSRIMSNEEKSYLKNSSYAVVS</sequence>
<evidence type="ECO:0000256" key="1">
    <source>
        <dbReference type="SAM" id="Phobius"/>
    </source>
</evidence>
<dbReference type="AlphaFoldDB" id="A0A645J743"/>
<dbReference type="EMBL" id="VSSQ01132971">
    <property type="protein sequence ID" value="MPN59217.1"/>
    <property type="molecule type" value="Genomic_DNA"/>
</dbReference>
<name>A0A645J743_9ZZZZ</name>
<protein>
    <submittedName>
        <fullName evidence="2">Uncharacterized protein</fullName>
    </submittedName>
</protein>
<keyword evidence="1" id="KW-0812">Transmembrane</keyword>
<feature type="transmembrane region" description="Helical" evidence="1">
    <location>
        <begin position="6"/>
        <end position="25"/>
    </location>
</feature>
<evidence type="ECO:0000313" key="2">
    <source>
        <dbReference type="EMBL" id="MPN59217.1"/>
    </source>
</evidence>
<gene>
    <name evidence="2" type="ORF">SDC9_206938</name>
</gene>
<reference evidence="2" key="1">
    <citation type="submission" date="2019-08" db="EMBL/GenBank/DDBJ databases">
        <authorList>
            <person name="Kucharzyk K."/>
            <person name="Murdoch R.W."/>
            <person name="Higgins S."/>
            <person name="Loffler F."/>
        </authorList>
    </citation>
    <scope>NUCLEOTIDE SEQUENCE</scope>
</reference>